<evidence type="ECO:0000256" key="1">
    <source>
        <dbReference type="ARBA" id="ARBA00009817"/>
    </source>
</evidence>
<organism evidence="2 3">
    <name type="scientific">Clydaea vesicula</name>
    <dbReference type="NCBI Taxonomy" id="447962"/>
    <lineage>
        <taxon>Eukaryota</taxon>
        <taxon>Fungi</taxon>
        <taxon>Fungi incertae sedis</taxon>
        <taxon>Chytridiomycota</taxon>
        <taxon>Chytridiomycota incertae sedis</taxon>
        <taxon>Chytridiomycetes</taxon>
        <taxon>Lobulomycetales</taxon>
        <taxon>Lobulomycetaceae</taxon>
        <taxon>Clydaea</taxon>
    </lineage>
</organism>
<comment type="similarity">
    <text evidence="1">Belongs to the HEBP family.</text>
</comment>
<dbReference type="InterPro" id="IPR006917">
    <property type="entry name" value="SOUL_heme-bd"/>
</dbReference>
<reference evidence="2" key="1">
    <citation type="submission" date="2020-05" db="EMBL/GenBank/DDBJ databases">
        <title>Phylogenomic resolution of chytrid fungi.</title>
        <authorList>
            <person name="Stajich J.E."/>
            <person name="Amses K."/>
            <person name="Simmons R."/>
            <person name="Seto K."/>
            <person name="Myers J."/>
            <person name="Bonds A."/>
            <person name="Quandt C.A."/>
            <person name="Barry K."/>
            <person name="Liu P."/>
            <person name="Grigoriev I."/>
            <person name="Longcore J.E."/>
            <person name="James T.Y."/>
        </authorList>
    </citation>
    <scope>NUCLEOTIDE SEQUENCE</scope>
    <source>
        <strain evidence="2">JEL0476</strain>
    </source>
</reference>
<keyword evidence="3" id="KW-1185">Reference proteome</keyword>
<dbReference type="SUPFAM" id="SSF55136">
    <property type="entry name" value="Probable bacterial effector-binding domain"/>
    <property type="match status" value="1"/>
</dbReference>
<evidence type="ECO:0000313" key="2">
    <source>
        <dbReference type="EMBL" id="KAJ3211779.1"/>
    </source>
</evidence>
<proteinExistence type="inferred from homology"/>
<dbReference type="EMBL" id="JADGJW010000814">
    <property type="protein sequence ID" value="KAJ3211779.1"/>
    <property type="molecule type" value="Genomic_DNA"/>
</dbReference>
<dbReference type="Gene3D" id="3.20.80.10">
    <property type="entry name" value="Regulatory factor, effector binding domain"/>
    <property type="match status" value="1"/>
</dbReference>
<dbReference type="Pfam" id="PF04832">
    <property type="entry name" value="SOUL"/>
    <property type="match status" value="1"/>
</dbReference>
<dbReference type="Proteomes" id="UP001211065">
    <property type="component" value="Unassembled WGS sequence"/>
</dbReference>
<comment type="caution">
    <text evidence="2">The sequence shown here is derived from an EMBL/GenBank/DDBJ whole genome shotgun (WGS) entry which is preliminary data.</text>
</comment>
<protein>
    <submittedName>
        <fullName evidence="2">Uncharacterized protein</fullName>
    </submittedName>
</protein>
<sequence length="125" mass="13905">MCAGYKPLSDYITGQNVSKSIDKKEVDEATPVLTSQSKPGEQTMTFLMPPKYTLDSIPLPLNTDVKLMRVPEHTVAVLKFSGHLNAKLVEVKEQQLRKACEEEGVKLDNDKNNVQVASYNPPCKN</sequence>
<gene>
    <name evidence="2" type="ORF">HK099_007923</name>
</gene>
<dbReference type="InterPro" id="IPR011256">
    <property type="entry name" value="Reg_factor_effector_dom_sf"/>
</dbReference>
<name>A0AAD5TVW3_9FUNG</name>
<dbReference type="AlphaFoldDB" id="A0AAD5TVW3"/>
<accession>A0AAD5TVW3</accession>
<dbReference type="PANTHER" id="PTHR11220">
    <property type="entry name" value="HEME-BINDING PROTEIN-RELATED"/>
    <property type="match status" value="1"/>
</dbReference>
<dbReference type="PANTHER" id="PTHR11220:SF58">
    <property type="entry name" value="SOUL HEME-BINDING FAMILY PROTEIN"/>
    <property type="match status" value="1"/>
</dbReference>
<evidence type="ECO:0000313" key="3">
    <source>
        <dbReference type="Proteomes" id="UP001211065"/>
    </source>
</evidence>